<dbReference type="STRING" id="105351.A0A401L7W1"/>
<reference evidence="2 3" key="1">
    <citation type="submission" date="2016-09" db="EMBL/GenBank/DDBJ databases">
        <title>Aspergillus awamori IFM 58123T.</title>
        <authorList>
            <person name="Kusuya Y."/>
            <person name="Shimizu M."/>
            <person name="Takahashi H."/>
            <person name="Yaguchi T."/>
        </authorList>
    </citation>
    <scope>NUCLEOTIDE SEQUENCE [LARGE SCALE GENOMIC DNA]</scope>
    <source>
        <strain evidence="2 3">IFM 58123</strain>
    </source>
</reference>
<dbReference type="EMBL" id="BDHI01000029">
    <property type="protein sequence ID" value="GCB27609.1"/>
    <property type="molecule type" value="Genomic_DNA"/>
</dbReference>
<gene>
    <name evidence="2" type="ORF">AAWM_10494</name>
</gene>
<evidence type="ECO:0000313" key="2">
    <source>
        <dbReference type="EMBL" id="GCB27609.1"/>
    </source>
</evidence>
<feature type="domain" description="BTB" evidence="1">
    <location>
        <begin position="109"/>
        <end position="176"/>
    </location>
</feature>
<dbReference type="InterPro" id="IPR011333">
    <property type="entry name" value="SKP1/BTB/POZ_sf"/>
</dbReference>
<evidence type="ECO:0000313" key="3">
    <source>
        <dbReference type="Proteomes" id="UP000286921"/>
    </source>
</evidence>
<keyword evidence="3" id="KW-1185">Reference proteome</keyword>
<feature type="domain" description="BTB" evidence="1">
    <location>
        <begin position="25"/>
        <end position="72"/>
    </location>
</feature>
<protein>
    <recommendedName>
        <fullName evidence="1">BTB domain-containing protein</fullName>
    </recommendedName>
</protein>
<dbReference type="PROSITE" id="PS50097">
    <property type="entry name" value="BTB"/>
    <property type="match status" value="2"/>
</dbReference>
<dbReference type="InterPro" id="IPR000210">
    <property type="entry name" value="BTB/POZ_dom"/>
</dbReference>
<dbReference type="CDD" id="cd18186">
    <property type="entry name" value="BTB_POZ_ZBTB_KLHL-like"/>
    <property type="match status" value="2"/>
</dbReference>
<dbReference type="SUPFAM" id="SSF54695">
    <property type="entry name" value="POZ domain"/>
    <property type="match status" value="2"/>
</dbReference>
<dbReference type="AlphaFoldDB" id="A0A401L7W1"/>
<evidence type="ECO:0000259" key="1">
    <source>
        <dbReference type="PROSITE" id="PS50097"/>
    </source>
</evidence>
<dbReference type="Gene3D" id="3.30.710.10">
    <property type="entry name" value="Potassium Channel Kv1.1, Chain A"/>
    <property type="match status" value="2"/>
</dbReference>
<accession>A0A401L7W1</accession>
<organism evidence="2 3">
    <name type="scientific">Aspergillus awamori</name>
    <name type="common">Black koji mold</name>
    <dbReference type="NCBI Taxonomy" id="105351"/>
    <lineage>
        <taxon>Eukaryota</taxon>
        <taxon>Fungi</taxon>
        <taxon>Dikarya</taxon>
        <taxon>Ascomycota</taxon>
        <taxon>Pezizomycotina</taxon>
        <taxon>Eurotiomycetes</taxon>
        <taxon>Eurotiomycetidae</taxon>
        <taxon>Eurotiales</taxon>
        <taxon>Aspergillaceae</taxon>
        <taxon>Aspergillus</taxon>
    </lineage>
</organism>
<proteinExistence type="predicted"/>
<name>A0A401L7W1_ASPAW</name>
<comment type="caution">
    <text evidence="2">The sequence shown here is derived from an EMBL/GenBank/DDBJ whole genome shotgun (WGS) entry which is preliminary data.</text>
</comment>
<dbReference type="Pfam" id="PF00651">
    <property type="entry name" value="BTB"/>
    <property type="match status" value="2"/>
</dbReference>
<sequence>MPPSGLFGRLIQNKRRVLWEKKEGVDATLIVSNVKFEVHSMILGAESPILQSRFQASLRKSGLREITIDEADIHTENLVGQTGMSGEPFPLHYADRCYKRRLWETGDGADASIVIGGFRIPVHSSILEEESRYFQSQFRRSFQERGRLELHFDINNVNTVWRILELIYLGKYSNEYCPLSYLSDEGNELALHVSVYNLAVSWGLSNNLQGVIYRNYKMSVEKGWEPRKFLESVNMLFDLPGENGMVYTPGMPIIACDWLDPTRLREDKIAQLVVEQLEIRRETFEYDLSIMLCQSLRNFPVLLMLFLQRWIVAKGKF</sequence>
<dbReference type="Proteomes" id="UP000286921">
    <property type="component" value="Unassembled WGS sequence"/>
</dbReference>